<evidence type="ECO:0000256" key="8">
    <source>
        <dbReference type="ARBA" id="ARBA00022967"/>
    </source>
</evidence>
<keyword evidence="12 18" id="KW-0186">Copper</keyword>
<dbReference type="PANTHER" id="PTHR22888">
    <property type="entry name" value="CYTOCHROME C OXIDASE, SUBUNIT II"/>
    <property type="match status" value="1"/>
</dbReference>
<evidence type="ECO:0000256" key="6">
    <source>
        <dbReference type="ARBA" id="ARBA00022692"/>
    </source>
</evidence>
<dbReference type="PROSITE" id="PS50999">
    <property type="entry name" value="COX2_TM"/>
    <property type="match status" value="1"/>
</dbReference>
<evidence type="ECO:0000256" key="7">
    <source>
        <dbReference type="ARBA" id="ARBA00022723"/>
    </source>
</evidence>
<dbReference type="PROSITE" id="PS51257">
    <property type="entry name" value="PROKAR_LIPOPROTEIN"/>
    <property type="match status" value="1"/>
</dbReference>
<dbReference type="InterPro" id="IPR002429">
    <property type="entry name" value="CcO_II-like_C"/>
</dbReference>
<dbReference type="InterPro" id="IPR001505">
    <property type="entry name" value="Copper_CuA"/>
</dbReference>
<evidence type="ECO:0000256" key="17">
    <source>
        <dbReference type="RuleBase" id="RU000456"/>
    </source>
</evidence>
<reference evidence="23 24" key="1">
    <citation type="submission" date="2023-07" db="EMBL/GenBank/DDBJ databases">
        <title>Genomic Encyclopedia of Type Strains, Phase IV (KMG-IV): sequencing the most valuable type-strain genomes for metagenomic binning, comparative biology and taxonomic classification.</title>
        <authorList>
            <person name="Goeker M."/>
        </authorList>
    </citation>
    <scope>NUCLEOTIDE SEQUENCE [LARGE SCALE GENOMIC DNA]</scope>
    <source>
        <strain evidence="23 24">DSM 27594</strain>
    </source>
</reference>
<keyword evidence="5 17" id="KW-0679">Respiratory chain</keyword>
<sequence>MKRLSNWRLVPFFAILALFLSGCGKPYLSTLQPAGEVADMQYGLMKLSTLIMVGVILVVTIIFILVLVRFRRKDDKIPNQVEGSHKLEIIWTVIPILLLLILAVPTVADTFKLADVSQMDNKNSKALVVNVRAHLYWWDFEYPGKGIVTSNELVVPTNQKVYFNLKSMDVKHAFWIPAVGGKLDVDTDNINKFWLEFDNTKANEAGNLFYGKCAELCGPSHALMDFKVKAISKDKFDSWVTAMKNVKAPQKADSASAQQGQEIFNKSCIGCHAVTPANKMPDTARVAPNLTNFGDRSRVAGILPHTKEEVKNWIRNPETYKPGNKMAGKYPQMSEDQLNALADYLMGLKVQ</sequence>
<keyword evidence="4 16" id="KW-0349">Heme</keyword>
<comment type="function">
    <text evidence="14 18">Subunits I and II form the functional core of the enzyme complex. Electrons originating in cytochrome c are transferred via heme a and Cu(A) to the binuclear center formed by heme a3 and Cu(B).</text>
</comment>
<evidence type="ECO:0000313" key="23">
    <source>
        <dbReference type="EMBL" id="MDQ0198457.1"/>
    </source>
</evidence>
<dbReference type="Gene3D" id="2.60.40.420">
    <property type="entry name" value="Cupredoxins - blue copper proteins"/>
    <property type="match status" value="1"/>
</dbReference>
<comment type="cofactor">
    <cofactor evidence="18">
        <name>Cu cation</name>
        <dbReference type="ChEBI" id="CHEBI:23378"/>
    </cofactor>
    <text evidence="18">Binds a copper A center.</text>
</comment>
<evidence type="ECO:0000256" key="19">
    <source>
        <dbReference type="SAM" id="Phobius"/>
    </source>
</evidence>
<evidence type="ECO:0000256" key="16">
    <source>
        <dbReference type="PROSITE-ProRule" id="PRU00433"/>
    </source>
</evidence>
<dbReference type="InterPro" id="IPR014222">
    <property type="entry name" value="Cyt_c_oxidase_su2"/>
</dbReference>
<dbReference type="SUPFAM" id="SSF46626">
    <property type="entry name" value="Cytochrome c"/>
    <property type="match status" value="1"/>
</dbReference>
<keyword evidence="24" id="KW-1185">Reference proteome</keyword>
<evidence type="ECO:0000259" key="20">
    <source>
        <dbReference type="PROSITE" id="PS50857"/>
    </source>
</evidence>
<dbReference type="InterPro" id="IPR036257">
    <property type="entry name" value="Cyt_c_oxidase_su2_TM_sf"/>
</dbReference>
<dbReference type="NCBIfam" id="TIGR02866">
    <property type="entry name" value="CoxB"/>
    <property type="match status" value="1"/>
</dbReference>
<protein>
    <recommendedName>
        <fullName evidence="18">Cytochrome c oxidase subunit 2</fullName>
        <ecNumber evidence="18">7.1.1.9</ecNumber>
    </recommendedName>
</protein>
<keyword evidence="11 16" id="KW-0408">Iron</keyword>
<dbReference type="SUPFAM" id="SSF49503">
    <property type="entry name" value="Cupredoxins"/>
    <property type="match status" value="1"/>
</dbReference>
<dbReference type="EC" id="7.1.1.9" evidence="18"/>
<dbReference type="RefSeq" id="WP_307406235.1">
    <property type="nucleotide sequence ID" value="NZ_JAUSTW010000002.1"/>
</dbReference>
<gene>
    <name evidence="23" type="ORF">J2S10_001598</name>
</gene>
<dbReference type="InterPro" id="IPR036909">
    <property type="entry name" value="Cyt_c-like_dom_sf"/>
</dbReference>
<feature type="domain" description="Cytochrome oxidase subunit II copper A binding" evidence="20">
    <location>
        <begin position="124"/>
        <end position="242"/>
    </location>
</feature>
<dbReference type="InterPro" id="IPR045187">
    <property type="entry name" value="CcO_II"/>
</dbReference>
<dbReference type="PROSITE" id="PS00078">
    <property type="entry name" value="COX2"/>
    <property type="match status" value="1"/>
</dbReference>
<organism evidence="23 24">
    <name type="scientific">Neobacillus ginsengisoli</name>
    <dbReference type="NCBI Taxonomy" id="904295"/>
    <lineage>
        <taxon>Bacteria</taxon>
        <taxon>Bacillati</taxon>
        <taxon>Bacillota</taxon>
        <taxon>Bacilli</taxon>
        <taxon>Bacillales</taxon>
        <taxon>Bacillaceae</taxon>
        <taxon>Neobacillus</taxon>
    </lineage>
</organism>
<keyword evidence="8" id="KW-1278">Translocase</keyword>
<dbReference type="Proteomes" id="UP001224122">
    <property type="component" value="Unassembled WGS sequence"/>
</dbReference>
<dbReference type="PROSITE" id="PS50857">
    <property type="entry name" value="COX2_CUA"/>
    <property type="match status" value="1"/>
</dbReference>
<proteinExistence type="inferred from homology"/>
<dbReference type="EMBL" id="JAUSTW010000002">
    <property type="protein sequence ID" value="MDQ0198457.1"/>
    <property type="molecule type" value="Genomic_DNA"/>
</dbReference>
<dbReference type="PRINTS" id="PR01166">
    <property type="entry name" value="CYCOXIDASEII"/>
</dbReference>
<comment type="subcellular location">
    <subcellularLocation>
        <location evidence="17">Cell membrane</location>
        <topology evidence="17">Multi-pass membrane protein</topology>
    </subcellularLocation>
    <subcellularLocation>
        <location evidence="1">Membrane</location>
        <topology evidence="1">Multi-pass membrane protein</topology>
    </subcellularLocation>
</comment>
<evidence type="ECO:0000256" key="10">
    <source>
        <dbReference type="ARBA" id="ARBA00022989"/>
    </source>
</evidence>
<dbReference type="Pfam" id="PF00034">
    <property type="entry name" value="Cytochrom_C"/>
    <property type="match status" value="1"/>
</dbReference>
<evidence type="ECO:0000256" key="11">
    <source>
        <dbReference type="ARBA" id="ARBA00023004"/>
    </source>
</evidence>
<evidence type="ECO:0000256" key="12">
    <source>
        <dbReference type="ARBA" id="ARBA00023008"/>
    </source>
</evidence>
<dbReference type="InterPro" id="IPR011759">
    <property type="entry name" value="Cyt_c_oxidase_su2_TM_dom"/>
</dbReference>
<keyword evidence="9 17" id="KW-0249">Electron transport</keyword>
<evidence type="ECO:0000256" key="13">
    <source>
        <dbReference type="ARBA" id="ARBA00023136"/>
    </source>
</evidence>
<name>A0ABT9XSB9_9BACI</name>
<accession>A0ABT9XSB9</accession>
<dbReference type="Gene3D" id="1.10.287.90">
    <property type="match status" value="1"/>
</dbReference>
<comment type="caution">
    <text evidence="23">The sequence shown here is derived from an EMBL/GenBank/DDBJ whole genome shotgun (WGS) entry which is preliminary data.</text>
</comment>
<evidence type="ECO:0000256" key="9">
    <source>
        <dbReference type="ARBA" id="ARBA00022982"/>
    </source>
</evidence>
<evidence type="ECO:0000256" key="2">
    <source>
        <dbReference type="ARBA" id="ARBA00007866"/>
    </source>
</evidence>
<keyword evidence="7 16" id="KW-0479">Metal-binding</keyword>
<dbReference type="InterPro" id="IPR008972">
    <property type="entry name" value="Cupredoxin"/>
</dbReference>
<evidence type="ECO:0000256" key="15">
    <source>
        <dbReference type="ARBA" id="ARBA00047816"/>
    </source>
</evidence>
<evidence type="ECO:0000313" key="24">
    <source>
        <dbReference type="Proteomes" id="UP001224122"/>
    </source>
</evidence>
<dbReference type="SUPFAM" id="SSF81464">
    <property type="entry name" value="Cytochrome c oxidase subunit II-like, transmembrane region"/>
    <property type="match status" value="1"/>
</dbReference>
<dbReference type="Pfam" id="PF00116">
    <property type="entry name" value="COX2"/>
    <property type="match status" value="1"/>
</dbReference>
<comment type="catalytic activity">
    <reaction evidence="15 18">
        <text>4 Fe(II)-[cytochrome c] + O2 + 8 H(+)(in) = 4 Fe(III)-[cytochrome c] + 2 H2O + 4 H(+)(out)</text>
        <dbReference type="Rhea" id="RHEA:11436"/>
        <dbReference type="Rhea" id="RHEA-COMP:10350"/>
        <dbReference type="Rhea" id="RHEA-COMP:14399"/>
        <dbReference type="ChEBI" id="CHEBI:15377"/>
        <dbReference type="ChEBI" id="CHEBI:15378"/>
        <dbReference type="ChEBI" id="CHEBI:15379"/>
        <dbReference type="ChEBI" id="CHEBI:29033"/>
        <dbReference type="ChEBI" id="CHEBI:29034"/>
        <dbReference type="EC" id="7.1.1.9"/>
    </reaction>
</comment>
<evidence type="ECO:0000256" key="14">
    <source>
        <dbReference type="ARBA" id="ARBA00024688"/>
    </source>
</evidence>
<evidence type="ECO:0000256" key="18">
    <source>
        <dbReference type="RuleBase" id="RU004024"/>
    </source>
</evidence>
<feature type="domain" description="Cytochrome c" evidence="22">
    <location>
        <begin position="255"/>
        <end position="349"/>
    </location>
</feature>
<keyword evidence="6 17" id="KW-0812">Transmembrane</keyword>
<feature type="domain" description="Cytochrome oxidase subunit II transmembrane region profile" evidence="21">
    <location>
        <begin position="22"/>
        <end position="117"/>
    </location>
</feature>
<evidence type="ECO:0000256" key="3">
    <source>
        <dbReference type="ARBA" id="ARBA00022448"/>
    </source>
</evidence>
<keyword evidence="10 19" id="KW-1133">Transmembrane helix</keyword>
<keyword evidence="13 19" id="KW-0472">Membrane</keyword>
<feature type="transmembrane region" description="Helical" evidence="19">
    <location>
        <begin position="89"/>
        <end position="108"/>
    </location>
</feature>
<dbReference type="PANTHER" id="PTHR22888:SF10">
    <property type="entry name" value="CYTOCHROME C OXIDASE SUBUNIT 2"/>
    <property type="match status" value="1"/>
</dbReference>
<feature type="transmembrane region" description="Helical" evidence="19">
    <location>
        <begin position="48"/>
        <end position="68"/>
    </location>
</feature>
<dbReference type="PROSITE" id="PS51007">
    <property type="entry name" value="CYTC"/>
    <property type="match status" value="1"/>
</dbReference>
<keyword evidence="3 17" id="KW-0813">Transport</keyword>
<evidence type="ECO:0000256" key="5">
    <source>
        <dbReference type="ARBA" id="ARBA00022660"/>
    </source>
</evidence>
<comment type="similarity">
    <text evidence="2 17">Belongs to the cytochrome c oxidase subunit 2 family.</text>
</comment>
<dbReference type="Pfam" id="PF02790">
    <property type="entry name" value="COX2_TM"/>
    <property type="match status" value="1"/>
</dbReference>
<evidence type="ECO:0000259" key="21">
    <source>
        <dbReference type="PROSITE" id="PS50999"/>
    </source>
</evidence>
<evidence type="ECO:0000256" key="1">
    <source>
        <dbReference type="ARBA" id="ARBA00004141"/>
    </source>
</evidence>
<evidence type="ECO:0000256" key="4">
    <source>
        <dbReference type="ARBA" id="ARBA00022617"/>
    </source>
</evidence>
<dbReference type="InterPro" id="IPR009056">
    <property type="entry name" value="Cyt_c-like_dom"/>
</dbReference>
<evidence type="ECO:0000259" key="22">
    <source>
        <dbReference type="PROSITE" id="PS51007"/>
    </source>
</evidence>